<dbReference type="InterPro" id="IPR001810">
    <property type="entry name" value="F-box_dom"/>
</dbReference>
<reference evidence="2" key="1">
    <citation type="submission" date="2020-07" db="EMBL/GenBank/DDBJ databases">
        <authorList>
            <person name="Nieuwenhuis M."/>
            <person name="Van De Peppel L.J.J."/>
        </authorList>
    </citation>
    <scope>NUCLEOTIDE SEQUENCE</scope>
    <source>
        <strain evidence="2">AP01</strain>
        <tissue evidence="2">Mycelium</tissue>
    </source>
</reference>
<evidence type="ECO:0000313" key="3">
    <source>
        <dbReference type="Proteomes" id="UP000775547"/>
    </source>
</evidence>
<name>A0A9P7G8F1_9AGAR</name>
<comment type="caution">
    <text evidence="2">The sequence shown here is derived from an EMBL/GenBank/DDBJ whole genome shotgun (WGS) entry which is preliminary data.</text>
</comment>
<dbReference type="OrthoDB" id="2856616at2759"/>
<organism evidence="2 3">
    <name type="scientific">Asterophora parasitica</name>
    <dbReference type="NCBI Taxonomy" id="117018"/>
    <lineage>
        <taxon>Eukaryota</taxon>
        <taxon>Fungi</taxon>
        <taxon>Dikarya</taxon>
        <taxon>Basidiomycota</taxon>
        <taxon>Agaricomycotina</taxon>
        <taxon>Agaricomycetes</taxon>
        <taxon>Agaricomycetidae</taxon>
        <taxon>Agaricales</taxon>
        <taxon>Tricholomatineae</taxon>
        <taxon>Lyophyllaceae</taxon>
        <taxon>Asterophora</taxon>
    </lineage>
</organism>
<dbReference type="Pfam" id="PF12937">
    <property type="entry name" value="F-box-like"/>
    <property type="match status" value="1"/>
</dbReference>
<proteinExistence type="predicted"/>
<evidence type="ECO:0000313" key="2">
    <source>
        <dbReference type="EMBL" id="KAG5644675.1"/>
    </source>
</evidence>
<evidence type="ECO:0000259" key="1">
    <source>
        <dbReference type="Pfam" id="PF12937"/>
    </source>
</evidence>
<dbReference type="SUPFAM" id="SSF52058">
    <property type="entry name" value="L domain-like"/>
    <property type="match status" value="1"/>
</dbReference>
<keyword evidence="3" id="KW-1185">Reference proteome</keyword>
<protein>
    <recommendedName>
        <fullName evidence="1">F-box domain-containing protein</fullName>
    </recommendedName>
</protein>
<reference evidence="2" key="2">
    <citation type="submission" date="2021-10" db="EMBL/GenBank/DDBJ databases">
        <title>Phylogenomics reveals ancestral predisposition of the termite-cultivated fungus Termitomyces towards a domesticated lifestyle.</title>
        <authorList>
            <person name="Auxier B."/>
            <person name="Grum-Grzhimaylo A."/>
            <person name="Cardenas M.E."/>
            <person name="Lodge J.D."/>
            <person name="Laessoe T."/>
            <person name="Pedersen O."/>
            <person name="Smith M.E."/>
            <person name="Kuyper T.W."/>
            <person name="Franco-Molano E.A."/>
            <person name="Baroni T.J."/>
            <person name="Aanen D.K."/>
        </authorList>
    </citation>
    <scope>NUCLEOTIDE SEQUENCE</scope>
    <source>
        <strain evidence="2">AP01</strain>
        <tissue evidence="2">Mycelium</tissue>
    </source>
</reference>
<gene>
    <name evidence="2" type="ORF">DXG03_007974</name>
</gene>
<dbReference type="Gene3D" id="1.20.1280.50">
    <property type="match status" value="1"/>
</dbReference>
<feature type="domain" description="F-box" evidence="1">
    <location>
        <begin position="70"/>
        <end position="122"/>
    </location>
</feature>
<dbReference type="Proteomes" id="UP000775547">
    <property type="component" value="Unassembled WGS sequence"/>
</dbReference>
<dbReference type="AlphaFoldDB" id="A0A9P7G8F1"/>
<accession>A0A9P7G8F1</accession>
<sequence length="637" mass="72251">MRRRGILQLPPVDGPAPKSFDIRKYKTAAVSCSCPFLCAVILIFHLSQTTLLKSGRTSELRRNNRALLACRLPPEILQEIFLYCAQTSFDTSTWSWVDLSYVCSTWRMAALDHRELWTYIDFSHPKWTALTLRRSQILPISVRASVNPKNQYTLLRTLQHAPMICDIHLIASIYDLGPLIKTLKTPNQCLESLVIVISPPDDNQEIRYSKRSTPSTGRPLPNLCYLELHRAPISFVSARYINLRHLSLHHLPFSERPARQDFLSLLERFTCLEHLTLTRAFPKNVAAGSCNAGRVIHLSNLLTVSLTGSVQELVNVLECLSLPPDGRIHCYVDRMGDFKTNFWKLAKVLGYHFHRNAWAMPLDTVAVTSREEGLRFTDEHGLNPDFRQTLRIRAFGVTEPTEPLLDLVLGPDAHSAHDEIIVSALTSVWEALPLMHIHTLSLQNLDVLTHKTWSRLLPSLTSIRVLDIGGHAPSGLLWALLLNARSHSHLEHDDMSFMFIPTLEDVYIHNVDCFTGGLMVSSSGPIHSHCDRDDSRFLDVVFAYLEDRRRCGLVLRSVAISCCENVSLDVVKEMQGLVSCLSWDHLGRYPLKKVGPPHLIKEEAAEPSVGYRDQWPSKPPALRHYYRLRILLQLDSS</sequence>
<dbReference type="EMBL" id="JABCKV010000062">
    <property type="protein sequence ID" value="KAG5644675.1"/>
    <property type="molecule type" value="Genomic_DNA"/>
</dbReference>